<keyword evidence="2 5" id="KW-0694">RNA-binding</keyword>
<dbReference type="NCBIfam" id="TIGR00731">
    <property type="entry name" value="bL25_bact_ctc"/>
    <property type="match status" value="1"/>
</dbReference>
<feature type="domain" description="Large ribosomal subunit protein bL25 beta" evidence="8">
    <location>
        <begin position="105"/>
        <end position="187"/>
    </location>
</feature>
<keyword evidence="4 5" id="KW-0687">Ribonucleoprotein</keyword>
<comment type="similarity">
    <text evidence="5">Belongs to the bacterial ribosomal protein bL25 family. CTC subfamily.</text>
</comment>
<accession>A0A7V5HYQ9</accession>
<evidence type="ECO:0000259" key="7">
    <source>
        <dbReference type="Pfam" id="PF01386"/>
    </source>
</evidence>
<dbReference type="Pfam" id="PF01386">
    <property type="entry name" value="Ribosomal_L25p"/>
    <property type="match status" value="1"/>
</dbReference>
<dbReference type="Proteomes" id="UP000886070">
    <property type="component" value="Unassembled WGS sequence"/>
</dbReference>
<evidence type="ECO:0000256" key="1">
    <source>
        <dbReference type="ARBA" id="ARBA00022730"/>
    </source>
</evidence>
<dbReference type="InterPro" id="IPR020056">
    <property type="entry name" value="Rbsml_bL25/Gln-tRNA_synth_N"/>
</dbReference>
<dbReference type="InterPro" id="IPR037121">
    <property type="entry name" value="Ribosomal_bL25_C"/>
</dbReference>
<keyword evidence="3 5" id="KW-0689">Ribosomal protein</keyword>
<dbReference type="Pfam" id="PF14693">
    <property type="entry name" value="Ribosomal_TL5_C"/>
    <property type="match status" value="1"/>
</dbReference>
<dbReference type="InterPro" id="IPR011035">
    <property type="entry name" value="Ribosomal_bL25/Gln-tRNA_synth"/>
</dbReference>
<dbReference type="AlphaFoldDB" id="A0A7V5HYQ9"/>
<sequence>MEKPVLKVKRREKVGKAEAKRLRKKGFIPAILYGAHIKEGIPLQFESSQLSILSSSLHKGDRIITLHFTDGKEEKREAIVKDAQYNWRKGEVEHIDFYEIKLGEKITTEVPLRILGEEAVSKKGGVIEQMVREVEVECLPESIPPYIDVDLTDFEVGDSLKVKDLKAPPGVKITTHPEEIVLSVISPISEEELEELEEEKAVEAEEVEVVEKGKKGEVKKEEESEKKKEKE</sequence>
<dbReference type="HAMAP" id="MF_01334">
    <property type="entry name" value="Ribosomal_bL25_CTC"/>
    <property type="match status" value="1"/>
</dbReference>
<dbReference type="Gene3D" id="2.40.240.10">
    <property type="entry name" value="Ribosomal Protein L25, Chain P"/>
    <property type="match status" value="1"/>
</dbReference>
<dbReference type="EMBL" id="DRTT01000073">
    <property type="protein sequence ID" value="HHF98314.1"/>
    <property type="molecule type" value="Genomic_DNA"/>
</dbReference>
<gene>
    <name evidence="5" type="primary">rplY</name>
    <name evidence="5" type="synonym">ctc</name>
    <name evidence="9" type="ORF">ENL39_02370</name>
</gene>
<dbReference type="InterPro" id="IPR029751">
    <property type="entry name" value="Ribosomal_L25_dom"/>
</dbReference>
<comment type="caution">
    <text evidence="9">The sequence shown here is derived from an EMBL/GenBank/DDBJ whole genome shotgun (WGS) entry which is preliminary data.</text>
</comment>
<proteinExistence type="inferred from homology"/>
<comment type="function">
    <text evidence="5">This is one of the proteins that binds to the 5S RNA in the ribosome where it forms part of the central protuberance.</text>
</comment>
<evidence type="ECO:0000256" key="2">
    <source>
        <dbReference type="ARBA" id="ARBA00022884"/>
    </source>
</evidence>
<dbReference type="CDD" id="cd00495">
    <property type="entry name" value="Ribosomal_L25_TL5_CTC"/>
    <property type="match status" value="1"/>
</dbReference>
<evidence type="ECO:0000256" key="5">
    <source>
        <dbReference type="HAMAP-Rule" id="MF_01334"/>
    </source>
</evidence>
<dbReference type="PANTHER" id="PTHR33284:SF1">
    <property type="entry name" value="RIBOSOMAL PROTEIN L25_GLN-TRNA SYNTHETASE, ANTI-CODON-BINDING DOMAIN-CONTAINING PROTEIN"/>
    <property type="match status" value="1"/>
</dbReference>
<feature type="domain" description="Large ribosomal subunit protein bL25 L25" evidence="7">
    <location>
        <begin position="6"/>
        <end position="97"/>
    </location>
</feature>
<evidence type="ECO:0000259" key="8">
    <source>
        <dbReference type="Pfam" id="PF14693"/>
    </source>
</evidence>
<organism evidence="9">
    <name type="scientific">Aerophobetes bacterium</name>
    <dbReference type="NCBI Taxonomy" id="2030807"/>
    <lineage>
        <taxon>Bacteria</taxon>
        <taxon>Candidatus Aerophobota</taxon>
    </lineage>
</organism>
<dbReference type="GO" id="GO:0006412">
    <property type="term" value="P:translation"/>
    <property type="evidence" value="ECO:0007669"/>
    <property type="project" value="UniProtKB-UniRule"/>
</dbReference>
<comment type="subunit">
    <text evidence="5">Part of the 50S ribosomal subunit; part of the 5S rRNA/L5/L18/L25 subcomplex. Contacts the 5S rRNA. Binds to the 5S rRNA independently of L5 and L18.</text>
</comment>
<dbReference type="InterPro" id="IPR020057">
    <property type="entry name" value="Ribosomal_bL25_b-dom"/>
</dbReference>
<keyword evidence="1 5" id="KW-0699">rRNA-binding</keyword>
<protein>
    <recommendedName>
        <fullName evidence="5">Large ribosomal subunit protein bL25</fullName>
    </recommendedName>
    <alternativeName>
        <fullName evidence="5">General stress protein CTC</fullName>
    </alternativeName>
</protein>
<evidence type="ECO:0000313" key="9">
    <source>
        <dbReference type="EMBL" id="HHF98314.1"/>
    </source>
</evidence>
<dbReference type="InterPro" id="IPR001021">
    <property type="entry name" value="Ribosomal_bL25_long"/>
</dbReference>
<evidence type="ECO:0000256" key="6">
    <source>
        <dbReference type="SAM" id="MobiDB-lite"/>
    </source>
</evidence>
<dbReference type="SUPFAM" id="SSF50715">
    <property type="entry name" value="Ribosomal protein L25-like"/>
    <property type="match status" value="1"/>
</dbReference>
<dbReference type="GO" id="GO:0008097">
    <property type="term" value="F:5S rRNA binding"/>
    <property type="evidence" value="ECO:0007669"/>
    <property type="project" value="InterPro"/>
</dbReference>
<dbReference type="Gene3D" id="2.170.120.20">
    <property type="entry name" value="Ribosomal protein L25, beta domain"/>
    <property type="match status" value="1"/>
</dbReference>
<evidence type="ECO:0000256" key="4">
    <source>
        <dbReference type="ARBA" id="ARBA00023274"/>
    </source>
</evidence>
<dbReference type="GO" id="GO:0003735">
    <property type="term" value="F:structural constituent of ribosome"/>
    <property type="evidence" value="ECO:0007669"/>
    <property type="project" value="InterPro"/>
</dbReference>
<reference evidence="9" key="1">
    <citation type="journal article" date="2020" name="mSystems">
        <title>Genome- and Community-Level Interaction Insights into Carbon Utilization and Element Cycling Functions of Hydrothermarchaeota in Hydrothermal Sediment.</title>
        <authorList>
            <person name="Zhou Z."/>
            <person name="Liu Y."/>
            <person name="Xu W."/>
            <person name="Pan J."/>
            <person name="Luo Z.H."/>
            <person name="Li M."/>
        </authorList>
    </citation>
    <scope>NUCLEOTIDE SEQUENCE [LARGE SCALE GENOMIC DNA]</scope>
    <source>
        <strain evidence="9">HyVt-92</strain>
    </source>
</reference>
<dbReference type="GO" id="GO:0022625">
    <property type="term" value="C:cytosolic large ribosomal subunit"/>
    <property type="evidence" value="ECO:0007669"/>
    <property type="project" value="TreeGrafter"/>
</dbReference>
<dbReference type="PANTHER" id="PTHR33284">
    <property type="entry name" value="RIBOSOMAL PROTEIN L25/GLN-TRNA SYNTHETASE, ANTI-CODON-BINDING DOMAIN-CONTAINING PROTEIN"/>
    <property type="match status" value="1"/>
</dbReference>
<feature type="region of interest" description="Disordered" evidence="6">
    <location>
        <begin position="212"/>
        <end position="231"/>
    </location>
</feature>
<name>A0A7V5HYQ9_UNCAE</name>
<dbReference type="InterPro" id="IPR020930">
    <property type="entry name" value="Ribosomal_uL5_bac-type"/>
</dbReference>
<evidence type="ECO:0000256" key="3">
    <source>
        <dbReference type="ARBA" id="ARBA00022980"/>
    </source>
</evidence>